<evidence type="ECO:0000259" key="1">
    <source>
        <dbReference type="Pfam" id="PF07734"/>
    </source>
</evidence>
<dbReference type="Pfam" id="PF07734">
    <property type="entry name" value="FBA_1"/>
    <property type="match status" value="1"/>
</dbReference>
<gene>
    <name evidence="2" type="ORF">MERR_LOCUS5813</name>
</gene>
<keyword evidence="3" id="KW-1185">Reference proteome</keyword>
<dbReference type="InterPro" id="IPR006527">
    <property type="entry name" value="F-box-assoc_dom_typ1"/>
</dbReference>
<evidence type="ECO:0000313" key="2">
    <source>
        <dbReference type="EMBL" id="CAA7018578.1"/>
    </source>
</evidence>
<feature type="domain" description="F-box associated beta-propeller type 1" evidence="1">
    <location>
        <begin position="2"/>
        <end position="133"/>
    </location>
</feature>
<dbReference type="AlphaFoldDB" id="A0A6D2HQJ5"/>
<reference evidence="2" key="1">
    <citation type="submission" date="2020-01" db="EMBL/GenBank/DDBJ databases">
        <authorList>
            <person name="Mishra B."/>
        </authorList>
    </citation>
    <scope>NUCLEOTIDE SEQUENCE [LARGE SCALE GENOMIC DNA]</scope>
</reference>
<accession>A0A6D2HQJ5</accession>
<protein>
    <recommendedName>
        <fullName evidence="1">F-box associated beta-propeller type 1 domain-containing protein</fullName>
    </recommendedName>
</protein>
<comment type="caution">
    <text evidence="2">The sequence shown here is derived from an EMBL/GenBank/DDBJ whole genome shotgun (WGS) entry which is preliminary data.</text>
</comment>
<sequence length="152" mass="17724">MQLPFKAGMSDHVNLSCVREEKLAVSLQRLRSMHFVIEIWITTKIETGKLSWSKFLTLDMRLESDILAMFRNFFIEEEKKVVMSIFKKRGDNTRNRVNFSGEDKYLRRFDLGSPSVTWCRASVCSYVPSLTQVKQQSTLVDMKQSSQSRKSK</sequence>
<evidence type="ECO:0000313" key="3">
    <source>
        <dbReference type="Proteomes" id="UP000467841"/>
    </source>
</evidence>
<dbReference type="EMBL" id="CACVBM020000399">
    <property type="protein sequence ID" value="CAA7018578.1"/>
    <property type="molecule type" value="Genomic_DNA"/>
</dbReference>
<proteinExistence type="predicted"/>
<name>A0A6D2HQJ5_9BRAS</name>
<dbReference type="Proteomes" id="UP000467841">
    <property type="component" value="Unassembled WGS sequence"/>
</dbReference>
<organism evidence="2 3">
    <name type="scientific">Microthlaspi erraticum</name>
    <dbReference type="NCBI Taxonomy" id="1685480"/>
    <lineage>
        <taxon>Eukaryota</taxon>
        <taxon>Viridiplantae</taxon>
        <taxon>Streptophyta</taxon>
        <taxon>Embryophyta</taxon>
        <taxon>Tracheophyta</taxon>
        <taxon>Spermatophyta</taxon>
        <taxon>Magnoliopsida</taxon>
        <taxon>eudicotyledons</taxon>
        <taxon>Gunneridae</taxon>
        <taxon>Pentapetalae</taxon>
        <taxon>rosids</taxon>
        <taxon>malvids</taxon>
        <taxon>Brassicales</taxon>
        <taxon>Brassicaceae</taxon>
        <taxon>Coluteocarpeae</taxon>
        <taxon>Microthlaspi</taxon>
    </lineage>
</organism>